<evidence type="ECO:0000313" key="8">
    <source>
        <dbReference type="Proteomes" id="UP001595579"/>
    </source>
</evidence>
<keyword evidence="8" id="KW-1185">Reference proteome</keyword>
<feature type="transmembrane region" description="Helical" evidence="5">
    <location>
        <begin position="39"/>
        <end position="59"/>
    </location>
</feature>
<dbReference type="Proteomes" id="UP001595579">
    <property type="component" value="Unassembled WGS sequence"/>
</dbReference>
<dbReference type="EMBL" id="JBHRUG010000012">
    <property type="protein sequence ID" value="MFC3282971.1"/>
    <property type="molecule type" value="Genomic_DNA"/>
</dbReference>
<dbReference type="RefSeq" id="WP_386772044.1">
    <property type="nucleotide sequence ID" value="NZ_JBHRUG010000012.1"/>
</dbReference>
<gene>
    <name evidence="7" type="ORF">ACFOEV_05025</name>
</gene>
<organism evidence="7 8">
    <name type="scientific">Litchfieldella rifensis</name>
    <dbReference type="NCBI Taxonomy" id="762643"/>
    <lineage>
        <taxon>Bacteria</taxon>
        <taxon>Pseudomonadati</taxon>
        <taxon>Pseudomonadota</taxon>
        <taxon>Gammaproteobacteria</taxon>
        <taxon>Oceanospirillales</taxon>
        <taxon>Halomonadaceae</taxon>
        <taxon>Litchfieldella</taxon>
    </lineage>
</organism>
<evidence type="ECO:0000313" key="7">
    <source>
        <dbReference type="EMBL" id="MFC3282971.1"/>
    </source>
</evidence>
<evidence type="ECO:0000256" key="4">
    <source>
        <dbReference type="ARBA" id="ARBA00023136"/>
    </source>
</evidence>
<evidence type="ECO:0000256" key="5">
    <source>
        <dbReference type="SAM" id="Phobius"/>
    </source>
</evidence>
<evidence type="ECO:0000256" key="3">
    <source>
        <dbReference type="ARBA" id="ARBA00022989"/>
    </source>
</evidence>
<keyword evidence="2 5" id="KW-0812">Transmembrane</keyword>
<keyword evidence="3 5" id="KW-1133">Transmembrane helix</keyword>
<proteinExistence type="predicted"/>
<dbReference type="InterPro" id="IPR007829">
    <property type="entry name" value="TM2"/>
</dbReference>
<sequence>MVTLNTTLSSTHSKLIGYLLWIFGFLGAHRFYYGKPVTGTLWFFTLGLLGVGWLIDLFLIPSMDRQADLRFHAGPINYSLAWILLTFLGIFGIHRLYMGKWVTGILYLLTGGLFLLGVLYDFWTLNDQISLKHARRGIFNG</sequence>
<feature type="domain" description="TM2" evidence="6">
    <location>
        <begin position="11"/>
        <end position="58"/>
    </location>
</feature>
<accession>A0ABV7LLA4</accession>
<protein>
    <submittedName>
        <fullName evidence="7">TM2 domain-containing protein</fullName>
    </submittedName>
</protein>
<name>A0ABV7LLA4_9GAMM</name>
<dbReference type="InterPro" id="IPR050932">
    <property type="entry name" value="TM2D1-3-like"/>
</dbReference>
<keyword evidence="4 5" id="KW-0472">Membrane</keyword>
<reference evidence="8" key="1">
    <citation type="journal article" date="2019" name="Int. J. Syst. Evol. Microbiol.">
        <title>The Global Catalogue of Microorganisms (GCM) 10K type strain sequencing project: providing services to taxonomists for standard genome sequencing and annotation.</title>
        <authorList>
            <consortium name="The Broad Institute Genomics Platform"/>
            <consortium name="The Broad Institute Genome Sequencing Center for Infectious Disease"/>
            <person name="Wu L."/>
            <person name="Ma J."/>
        </authorList>
    </citation>
    <scope>NUCLEOTIDE SEQUENCE [LARGE SCALE GENOMIC DNA]</scope>
    <source>
        <strain evidence="8">CECT 7698</strain>
    </source>
</reference>
<evidence type="ECO:0000256" key="1">
    <source>
        <dbReference type="ARBA" id="ARBA00004141"/>
    </source>
</evidence>
<comment type="subcellular location">
    <subcellularLocation>
        <location evidence="1">Membrane</location>
        <topology evidence="1">Multi-pass membrane protein</topology>
    </subcellularLocation>
</comment>
<evidence type="ECO:0000259" key="6">
    <source>
        <dbReference type="Pfam" id="PF05154"/>
    </source>
</evidence>
<dbReference type="PANTHER" id="PTHR21016">
    <property type="entry name" value="BETA-AMYLOID BINDING PROTEIN-RELATED"/>
    <property type="match status" value="1"/>
</dbReference>
<dbReference type="Pfam" id="PF05154">
    <property type="entry name" value="TM2"/>
    <property type="match status" value="2"/>
</dbReference>
<evidence type="ECO:0000256" key="2">
    <source>
        <dbReference type="ARBA" id="ARBA00022692"/>
    </source>
</evidence>
<feature type="transmembrane region" description="Helical" evidence="5">
    <location>
        <begin position="80"/>
        <end position="98"/>
    </location>
</feature>
<dbReference type="PANTHER" id="PTHR21016:SF25">
    <property type="entry name" value="TM2 DOMAIN-CONTAINING PROTEIN DDB_G0277895-RELATED"/>
    <property type="match status" value="1"/>
</dbReference>
<comment type="caution">
    <text evidence="7">The sequence shown here is derived from an EMBL/GenBank/DDBJ whole genome shotgun (WGS) entry which is preliminary data.</text>
</comment>
<feature type="transmembrane region" description="Helical" evidence="5">
    <location>
        <begin position="104"/>
        <end position="123"/>
    </location>
</feature>
<feature type="domain" description="TM2" evidence="6">
    <location>
        <begin position="77"/>
        <end position="123"/>
    </location>
</feature>
<feature type="transmembrane region" description="Helical" evidence="5">
    <location>
        <begin position="15"/>
        <end position="33"/>
    </location>
</feature>